<dbReference type="GO" id="GO:0005737">
    <property type="term" value="C:cytoplasm"/>
    <property type="evidence" value="ECO:0007669"/>
    <property type="project" value="TreeGrafter"/>
</dbReference>
<sequence>MLLNPSHLSVFLDFDGTITTADTGLYVLERHGLDGWREVDAAYVRGEIPSRECLIDEWDLLPHDEALLVNTAREVPLDTGFMPLVEALRGSGAEVTVVSDGFGLTVHEVCEAIGLRVISNRVDWDTGRLEFPYEDRCCACSSCGTCKQAPVKAASQAGKKTVLVGDGASDRKAALLADVVFAKDGLAKWCSLNNVGFLPFESLQDVQQALLGTQG</sequence>
<reference evidence="1" key="1">
    <citation type="submission" date="2020-05" db="EMBL/GenBank/DDBJ databases">
        <authorList>
            <person name="Chiriac C."/>
            <person name="Salcher M."/>
            <person name="Ghai R."/>
            <person name="Kavagutti S V."/>
        </authorList>
    </citation>
    <scope>NUCLEOTIDE SEQUENCE</scope>
</reference>
<dbReference type="InterPro" id="IPR023214">
    <property type="entry name" value="HAD_sf"/>
</dbReference>
<dbReference type="NCBIfam" id="TIGR01488">
    <property type="entry name" value="HAD-SF-IB"/>
    <property type="match status" value="1"/>
</dbReference>
<dbReference type="Gene3D" id="3.90.1470.20">
    <property type="match status" value="1"/>
</dbReference>
<dbReference type="PANTHER" id="PTHR43344">
    <property type="entry name" value="PHOSPHOSERINE PHOSPHATASE"/>
    <property type="match status" value="1"/>
</dbReference>
<dbReference type="AlphaFoldDB" id="A0A6J6WUU0"/>
<dbReference type="InterPro" id="IPR050582">
    <property type="entry name" value="HAD-like_SerB"/>
</dbReference>
<dbReference type="InterPro" id="IPR036412">
    <property type="entry name" value="HAD-like_sf"/>
</dbReference>
<organism evidence="1">
    <name type="scientific">freshwater metagenome</name>
    <dbReference type="NCBI Taxonomy" id="449393"/>
    <lineage>
        <taxon>unclassified sequences</taxon>
        <taxon>metagenomes</taxon>
        <taxon>ecological metagenomes</taxon>
    </lineage>
</organism>
<dbReference type="GO" id="GO:0000287">
    <property type="term" value="F:magnesium ion binding"/>
    <property type="evidence" value="ECO:0007669"/>
    <property type="project" value="TreeGrafter"/>
</dbReference>
<dbReference type="EMBL" id="CAEZZU010000219">
    <property type="protein sequence ID" value="CAB4789031.1"/>
    <property type="molecule type" value="Genomic_DNA"/>
</dbReference>
<dbReference type="GO" id="GO:0006564">
    <property type="term" value="P:L-serine biosynthetic process"/>
    <property type="evidence" value="ECO:0007669"/>
    <property type="project" value="TreeGrafter"/>
</dbReference>
<accession>A0A6J6WUU0</accession>
<proteinExistence type="predicted"/>
<evidence type="ECO:0000313" key="1">
    <source>
        <dbReference type="EMBL" id="CAB4789031.1"/>
    </source>
</evidence>
<gene>
    <name evidence="1" type="ORF">UFOPK2925_01296</name>
</gene>
<dbReference type="Pfam" id="PF12710">
    <property type="entry name" value="HAD"/>
    <property type="match status" value="1"/>
</dbReference>
<dbReference type="SUPFAM" id="SSF56784">
    <property type="entry name" value="HAD-like"/>
    <property type="match status" value="1"/>
</dbReference>
<dbReference type="Gene3D" id="3.40.50.1000">
    <property type="entry name" value="HAD superfamily/HAD-like"/>
    <property type="match status" value="1"/>
</dbReference>
<dbReference type="PANTHER" id="PTHR43344:SF21">
    <property type="entry name" value="POLYOL PHOSPHATE PHOSPHATASE PYP1"/>
    <property type="match status" value="1"/>
</dbReference>
<name>A0A6J6WUU0_9ZZZZ</name>
<protein>
    <submittedName>
        <fullName evidence="1">Unannotated protein</fullName>
    </submittedName>
</protein>
<dbReference type="GO" id="GO:0036424">
    <property type="term" value="F:L-phosphoserine phosphatase activity"/>
    <property type="evidence" value="ECO:0007669"/>
    <property type="project" value="TreeGrafter"/>
</dbReference>